<dbReference type="SUPFAM" id="SSF56507">
    <property type="entry name" value="Methionine synthase activation domain-like"/>
    <property type="match status" value="1"/>
</dbReference>
<dbReference type="FunFam" id="3.20.20.20:FF:000002">
    <property type="entry name" value="Methionine synthase"/>
    <property type="match status" value="1"/>
</dbReference>
<evidence type="ECO:0000259" key="27">
    <source>
        <dbReference type="PROSITE" id="PS50974"/>
    </source>
</evidence>
<evidence type="ECO:0000313" key="30">
    <source>
        <dbReference type="EMBL" id="PQO39127.1"/>
    </source>
</evidence>
<evidence type="ECO:0000256" key="13">
    <source>
        <dbReference type="ARBA" id="ARBA00022723"/>
    </source>
</evidence>
<keyword evidence="16 21" id="KW-0486">Methionine biosynthesis</keyword>
<evidence type="ECO:0000259" key="26">
    <source>
        <dbReference type="PROSITE" id="PS50972"/>
    </source>
</evidence>
<dbReference type="Proteomes" id="UP000240009">
    <property type="component" value="Unassembled WGS sequence"/>
</dbReference>
<comment type="catalytic activity">
    <reaction evidence="1 21">
        <text>(6S)-5-methyl-5,6,7,8-tetrahydrofolate + L-homocysteine = (6S)-5,6,7,8-tetrahydrofolate + L-methionine</text>
        <dbReference type="Rhea" id="RHEA:11172"/>
        <dbReference type="ChEBI" id="CHEBI:18608"/>
        <dbReference type="ChEBI" id="CHEBI:57453"/>
        <dbReference type="ChEBI" id="CHEBI:57844"/>
        <dbReference type="ChEBI" id="CHEBI:58199"/>
        <dbReference type="EC" id="2.1.1.13"/>
    </reaction>
</comment>
<evidence type="ECO:0000259" key="25">
    <source>
        <dbReference type="PROSITE" id="PS50970"/>
    </source>
</evidence>
<dbReference type="InterPro" id="IPR033706">
    <property type="entry name" value="Met_synthase_B12-bd"/>
</dbReference>
<feature type="domain" description="B12-binding" evidence="28">
    <location>
        <begin position="756"/>
        <end position="891"/>
    </location>
</feature>
<evidence type="ECO:0000259" key="29">
    <source>
        <dbReference type="PROSITE" id="PS51337"/>
    </source>
</evidence>
<dbReference type="GO" id="GO:0032259">
    <property type="term" value="P:methylation"/>
    <property type="evidence" value="ECO:0007669"/>
    <property type="project" value="UniProtKB-KW"/>
</dbReference>
<dbReference type="InterPro" id="IPR011005">
    <property type="entry name" value="Dihydropteroate_synth-like_sf"/>
</dbReference>
<dbReference type="InterPro" id="IPR036724">
    <property type="entry name" value="Cobalamin-bd_sf"/>
</dbReference>
<dbReference type="EMBL" id="PUIA01000016">
    <property type="protein sequence ID" value="PQO39127.1"/>
    <property type="molecule type" value="Genomic_DNA"/>
</dbReference>
<dbReference type="Gene3D" id="3.40.50.280">
    <property type="entry name" value="Cobalamin-binding domain"/>
    <property type="match status" value="1"/>
</dbReference>
<dbReference type="PROSITE" id="PS50974">
    <property type="entry name" value="ADOMET_ACTIVATION"/>
    <property type="match status" value="1"/>
</dbReference>
<evidence type="ECO:0000256" key="11">
    <source>
        <dbReference type="ARBA" id="ARBA00022679"/>
    </source>
</evidence>
<feature type="binding site" evidence="23">
    <location>
        <position position="818"/>
    </location>
    <ligand>
        <name>methylcob(III)alamin</name>
        <dbReference type="ChEBI" id="CHEBI:28115"/>
    </ligand>
</feature>
<feature type="binding site" evidence="23">
    <location>
        <position position="814"/>
    </location>
    <ligand>
        <name>methylcob(III)alamin</name>
        <dbReference type="ChEBI" id="CHEBI:28115"/>
    </ligand>
</feature>
<evidence type="ECO:0000256" key="5">
    <source>
        <dbReference type="ARBA" id="ARBA00010398"/>
    </source>
</evidence>
<dbReference type="InterPro" id="IPR050554">
    <property type="entry name" value="Met_Synthase/Corrinoid"/>
</dbReference>
<dbReference type="CDD" id="cd00740">
    <property type="entry name" value="MeTr"/>
    <property type="match status" value="1"/>
</dbReference>
<keyword evidence="13 21" id="KW-0479">Metal-binding</keyword>
<dbReference type="FunFam" id="3.20.20.330:FF:000001">
    <property type="entry name" value="Methionine synthase"/>
    <property type="match status" value="1"/>
</dbReference>
<evidence type="ECO:0000256" key="8">
    <source>
        <dbReference type="ARBA" id="ARBA00022603"/>
    </source>
</evidence>
<keyword evidence="11 21" id="KW-0808">Transferase</keyword>
<dbReference type="NCBIfam" id="TIGR02082">
    <property type="entry name" value="metH"/>
    <property type="match status" value="1"/>
</dbReference>
<evidence type="ECO:0000256" key="21">
    <source>
        <dbReference type="PIRNR" id="PIRNR000381"/>
    </source>
</evidence>
<dbReference type="Pfam" id="PF02607">
    <property type="entry name" value="B12-binding_2"/>
    <property type="match status" value="1"/>
</dbReference>
<evidence type="ECO:0000256" key="16">
    <source>
        <dbReference type="ARBA" id="ARBA00023167"/>
    </source>
</evidence>
<comment type="similarity">
    <text evidence="5">Belongs to the vitamin-B12 dependent methionine synthase family.</text>
</comment>
<feature type="domain" description="Pterin-binding" evidence="26">
    <location>
        <begin position="362"/>
        <end position="623"/>
    </location>
</feature>
<accession>A0A2S8G3W6</accession>
<dbReference type="Pfam" id="PF02965">
    <property type="entry name" value="Met_synt_B12"/>
    <property type="match status" value="1"/>
</dbReference>
<dbReference type="PANTHER" id="PTHR45833:SF1">
    <property type="entry name" value="METHIONINE SYNTHASE"/>
    <property type="match status" value="1"/>
</dbReference>
<dbReference type="EC" id="2.1.1.13" evidence="6 20"/>
<dbReference type="Gene3D" id="1.10.288.10">
    <property type="entry name" value="Cobalamin-dependent Methionine Synthase, domain 2"/>
    <property type="match status" value="1"/>
</dbReference>
<evidence type="ECO:0000256" key="15">
    <source>
        <dbReference type="ARBA" id="ARBA00022833"/>
    </source>
</evidence>
<dbReference type="InterPro" id="IPR003759">
    <property type="entry name" value="Cbl-bd_cap"/>
</dbReference>
<keyword evidence="9 21" id="KW-0028">Amino-acid biosynthesis</keyword>
<feature type="binding site" evidence="23">
    <location>
        <begin position="1199"/>
        <end position="1200"/>
    </location>
    <ligand>
        <name>S-adenosyl-L-methionine</name>
        <dbReference type="ChEBI" id="CHEBI:59789"/>
    </ligand>
</feature>
<dbReference type="GO" id="GO:0031419">
    <property type="term" value="F:cobalamin binding"/>
    <property type="evidence" value="ECO:0007669"/>
    <property type="project" value="UniProtKB-UniRule"/>
</dbReference>
<sequence>MPGPRFAGRQHPIFTDIQKRILILDGAMGTMIQKYKLTEADVRGKQFANAEKDLRNFSDLLCLTKPEIIEGIHREFLEAGANIIETNTFGATPIAMEEFSLSESLATDINVAAVKLAKKVCDEFNDRDPNNRRYVAGSIGPTSKTASISRRIEDPGFRDVTFNQLVDSYLVQIHAMVEAGVDILFPETTFDTLNLKACLFAIEKYYREKGIELPVMTSVTITDASGRTLSGQTVEAFWNSVSHFPMLSVGINCALGAELMRPYVQELSQISSCYISCHPNAGLPNEMGEYDQTPDQMAATIRQFAENGWLNIVGGCCGSTPAHIKAIAEAVRDIEPRHLHELPHLTRLSGQEPFTITPNTNFVMIGERTNVTGSRRFARLIREEQFEEAIAVALQQVESGANVIDVNMDDALLDGEAAMTRYLNLIAAEPDICKVPIMIDSSKWSVIEAGLRCVQGKSIVNSISLKEGEEEFLNKARLCRDYGAAVVVMAFDEVGQAVELERKVEICKRAYDLLVEKLDFEPTDIIFDPNILTVATGIEEHNDYAINFIEATRKIKEVCPGAKVSGGVSNVSFSFRGNDVIREAIHAVFLYHAIKAGLDMGIVNAGQLAVYDEVPADLKDLIEDVLFNKRPDATERLVDFAETVKHQKGAGPKQEDLAWREEPVEKRLAHSLVKGIDRFIIEDTEECRQNVERCLHIIEGPLMDGMNVVGDLFGAGKMFLPQVVKSARVMKKAVAYLLPFMEKEKEELGTTDEDARGKILMATVKGDVHDIGKNIVGVVLGCNNYEIIDLGVMVHCDKILAAAKEHGVDVIGLSGLITPSLDEMVHVAAEMQAAGMNIPLLIGGATTSAKHTAVKIAPVYDHAVVHVLDASRSVGVVDQLLSKENSPAFLEKNRKLQQELAESYRKRQAISLVSLKQAREKHFETDWASVDIPTPSFTGTKTLKEFPLETLRDFIDWSPFFNSWELKGKYPKIFQDEYVGEEAKKLFDDANVLLDRIIEEKLFTANGIFGFWPAAADGDDIIIYDPNDPEKEIERFFTLRQQWERKGQSDFRALSDYIAPVGSGRRDYLGAFAVTTGIGCQELASKFDADHDDYNSIMAKALADRLAEAFAECLHLEARKAWKFGEAEGLTNEQLIDEDYRGIRPAPGYPAQPDHTEKWTLFRLLNAEKETGIQLTESLAMMPAASVCGMYFAHPAARYFAIHQLGRDQVEDYAKRKGMPLKDVEKWLSPNLSYDP</sequence>
<comment type="caution">
    <text evidence="30">The sequence shown here is derived from an EMBL/GenBank/DDBJ whole genome shotgun (WGS) entry which is preliminary data.</text>
</comment>
<evidence type="ECO:0000256" key="14">
    <source>
        <dbReference type="ARBA" id="ARBA00022737"/>
    </source>
</evidence>
<dbReference type="PANTHER" id="PTHR45833">
    <property type="entry name" value="METHIONINE SYNTHASE"/>
    <property type="match status" value="1"/>
</dbReference>
<dbReference type="UniPathway" id="UPA00051">
    <property type="reaction ID" value="UER00081"/>
</dbReference>
<evidence type="ECO:0000259" key="28">
    <source>
        <dbReference type="PROSITE" id="PS51332"/>
    </source>
</evidence>
<dbReference type="InterPro" id="IPR003726">
    <property type="entry name" value="HCY_dom"/>
</dbReference>
<dbReference type="GO" id="GO:0008705">
    <property type="term" value="F:methionine synthase activity"/>
    <property type="evidence" value="ECO:0007669"/>
    <property type="project" value="UniProtKB-UniRule"/>
</dbReference>
<feature type="binding site" evidence="22 24">
    <location>
        <position position="317"/>
    </location>
    <ligand>
        <name>Zn(2+)</name>
        <dbReference type="ChEBI" id="CHEBI:29105"/>
    </ligand>
</feature>
<dbReference type="CDD" id="cd02069">
    <property type="entry name" value="methionine_synthase_B12_BD"/>
    <property type="match status" value="1"/>
</dbReference>
<keyword evidence="17 21" id="KW-0170">Cobalt</keyword>
<dbReference type="InterPro" id="IPR000489">
    <property type="entry name" value="Pterin-binding_dom"/>
</dbReference>
<evidence type="ECO:0000256" key="18">
    <source>
        <dbReference type="ARBA" id="ARBA00025552"/>
    </source>
</evidence>
<dbReference type="SMART" id="SM01018">
    <property type="entry name" value="B12-binding_2"/>
    <property type="match status" value="1"/>
</dbReference>
<keyword evidence="10 21" id="KW-0846">Cobalamin</keyword>
<comment type="function">
    <text evidence="18 21">Catalyzes the transfer of a methyl group from methyl-cobalamin to homocysteine, yielding enzyme-bound cob(I)alamin and methionine. Subsequently, remethylates the cofactor using methyltetrahydrofolate.</text>
</comment>
<dbReference type="PROSITE" id="PS51337">
    <property type="entry name" value="B12_BINDING_NTER"/>
    <property type="match status" value="1"/>
</dbReference>
<comment type="domain">
    <text evidence="21">Modular enzyme with four functionally distinct domains. The isolated Hcy-binding domain catalyzes methyl transfer from free methylcobalamin to homocysteine. The Hcy-binding domain in association with the pterin-binding domain catalyzes the methylation of cob(I)alamin by methyltetrahydrofolate and the methylation of homocysteine. The B12-binding domain binds the cofactor. The AdoMet activation domain binds S-adenosyl-L-methionine. Under aerobic conditions cob(I)alamin can be converted to inactive cob(II)alamin. Reductive methylation by S-adenosyl-L-methionine and flavodoxin regenerates methylcobalamin.</text>
</comment>
<dbReference type="PIRSF" id="PIRSF000381">
    <property type="entry name" value="MetH"/>
    <property type="match status" value="1"/>
</dbReference>
<evidence type="ECO:0000256" key="24">
    <source>
        <dbReference type="PROSITE-ProRule" id="PRU00333"/>
    </source>
</evidence>
<dbReference type="Gene3D" id="3.20.20.330">
    <property type="entry name" value="Homocysteine-binding-like domain"/>
    <property type="match status" value="1"/>
</dbReference>
<name>A0A2S8G3W6_9BACT</name>
<comment type="cofactor">
    <cofactor evidence="2 21 24">
        <name>Zn(2+)</name>
        <dbReference type="ChEBI" id="CHEBI:29105"/>
    </cofactor>
</comment>
<dbReference type="Pfam" id="PF02574">
    <property type="entry name" value="S-methyl_trans"/>
    <property type="match status" value="1"/>
</dbReference>
<dbReference type="AlphaFoldDB" id="A0A2S8G3W6"/>
<evidence type="ECO:0000256" key="23">
    <source>
        <dbReference type="PIRSR" id="PIRSR000381-2"/>
    </source>
</evidence>
<evidence type="ECO:0000256" key="9">
    <source>
        <dbReference type="ARBA" id="ARBA00022605"/>
    </source>
</evidence>
<evidence type="ECO:0000313" key="31">
    <source>
        <dbReference type="Proteomes" id="UP000240009"/>
    </source>
</evidence>
<dbReference type="InterPro" id="IPR004223">
    <property type="entry name" value="VitB12-dep_Met_synth_activ_dom"/>
</dbReference>
<evidence type="ECO:0000256" key="6">
    <source>
        <dbReference type="ARBA" id="ARBA00012032"/>
    </source>
</evidence>
<dbReference type="RefSeq" id="WP_105350328.1">
    <property type="nucleotide sequence ID" value="NZ_PUIA01000016.1"/>
</dbReference>
<dbReference type="PROSITE" id="PS50972">
    <property type="entry name" value="PTERIN_BINDING"/>
    <property type="match status" value="1"/>
</dbReference>
<feature type="domain" description="B12-binding N-terminal" evidence="29">
    <location>
        <begin position="655"/>
        <end position="749"/>
    </location>
</feature>
<dbReference type="SUPFAM" id="SSF51717">
    <property type="entry name" value="Dihydropteroate synthetase-like"/>
    <property type="match status" value="1"/>
</dbReference>
<dbReference type="SUPFAM" id="SSF82282">
    <property type="entry name" value="Homocysteine S-methyltransferase"/>
    <property type="match status" value="1"/>
</dbReference>
<dbReference type="PROSITE" id="PS50970">
    <property type="entry name" value="HCY"/>
    <property type="match status" value="1"/>
</dbReference>
<feature type="binding site" evidence="23">
    <location>
        <position position="870"/>
    </location>
    <ligand>
        <name>methylcob(III)alamin</name>
        <dbReference type="ChEBI" id="CHEBI:28115"/>
    </ligand>
</feature>
<dbReference type="Pfam" id="PF00809">
    <property type="entry name" value="Pterin_bind"/>
    <property type="match status" value="1"/>
</dbReference>
<feature type="domain" description="AdoMet activation" evidence="27">
    <location>
        <begin position="906"/>
        <end position="1236"/>
    </location>
</feature>
<dbReference type="InterPro" id="IPR036594">
    <property type="entry name" value="Meth_synthase_dom"/>
</dbReference>
<dbReference type="GO" id="GO:0050667">
    <property type="term" value="P:homocysteine metabolic process"/>
    <property type="evidence" value="ECO:0007669"/>
    <property type="project" value="TreeGrafter"/>
</dbReference>
<feature type="binding site" evidence="22 24">
    <location>
        <position position="316"/>
    </location>
    <ligand>
        <name>Zn(2+)</name>
        <dbReference type="ChEBI" id="CHEBI:29105"/>
    </ligand>
</feature>
<evidence type="ECO:0000256" key="2">
    <source>
        <dbReference type="ARBA" id="ARBA00001947"/>
    </source>
</evidence>
<feature type="binding site" evidence="23">
    <location>
        <position position="699"/>
    </location>
    <ligand>
        <name>methylcob(III)alamin</name>
        <dbReference type="ChEBI" id="CHEBI:28115"/>
    </ligand>
</feature>
<dbReference type="FunFam" id="3.40.50.280:FF:000001">
    <property type="entry name" value="Methionine synthase"/>
    <property type="match status" value="1"/>
</dbReference>
<comment type="cofactor">
    <cofactor evidence="3 21 22">
        <name>methylcob(III)alamin</name>
        <dbReference type="ChEBI" id="CHEBI:28115"/>
    </cofactor>
</comment>
<dbReference type="SUPFAM" id="SSF47644">
    <property type="entry name" value="Methionine synthase domain"/>
    <property type="match status" value="1"/>
</dbReference>
<dbReference type="InterPro" id="IPR006158">
    <property type="entry name" value="Cobalamin-bd"/>
</dbReference>
<feature type="binding site" description="axial binding residue" evidence="22">
    <location>
        <position position="769"/>
    </location>
    <ligand>
        <name>methylcob(III)alamin</name>
        <dbReference type="ChEBI" id="CHEBI:28115"/>
    </ligand>
    <ligandPart>
        <name>Co</name>
        <dbReference type="ChEBI" id="CHEBI:27638"/>
    </ligandPart>
</feature>
<dbReference type="InterPro" id="IPR011822">
    <property type="entry name" value="MetH"/>
</dbReference>
<evidence type="ECO:0000256" key="10">
    <source>
        <dbReference type="ARBA" id="ARBA00022628"/>
    </source>
</evidence>
<evidence type="ECO:0000256" key="17">
    <source>
        <dbReference type="ARBA" id="ARBA00023285"/>
    </source>
</evidence>
<keyword evidence="15 21" id="KW-0862">Zinc</keyword>
<keyword evidence="12 21" id="KW-0949">S-adenosyl-L-methionine</keyword>
<protein>
    <recommendedName>
        <fullName evidence="7 20">Methionine synthase</fullName>
        <ecNumber evidence="6 20">2.1.1.13</ecNumber>
    </recommendedName>
    <alternativeName>
        <fullName evidence="19 21">5-methyltetrahydrofolate--homocysteine methyltransferase</fullName>
    </alternativeName>
</protein>
<proteinExistence type="inferred from homology"/>
<dbReference type="PROSITE" id="PS51332">
    <property type="entry name" value="B12_BINDING"/>
    <property type="match status" value="1"/>
</dbReference>
<dbReference type="FunFam" id="1.10.1240.10:FF:000001">
    <property type="entry name" value="Methionine synthase"/>
    <property type="match status" value="1"/>
</dbReference>
<reference evidence="30 31" key="1">
    <citation type="submission" date="2018-02" db="EMBL/GenBank/DDBJ databases">
        <title>Comparative genomes isolates from brazilian mangrove.</title>
        <authorList>
            <person name="Araujo J.E."/>
            <person name="Taketani R.G."/>
            <person name="Silva M.C.P."/>
            <person name="Loureco M.V."/>
            <person name="Andreote F.D."/>
        </authorList>
    </citation>
    <scope>NUCLEOTIDE SEQUENCE [LARGE SCALE GENOMIC DNA]</scope>
    <source>
        <strain evidence="30 31">HEX-2 MGV</strain>
    </source>
</reference>
<feature type="domain" description="Hcy-binding" evidence="25">
    <location>
        <begin position="10"/>
        <end position="331"/>
    </location>
</feature>
<dbReference type="InterPro" id="IPR037010">
    <property type="entry name" value="VitB12-dep_Met_synth_activ_sf"/>
</dbReference>
<keyword evidence="14" id="KW-0677">Repeat</keyword>
<dbReference type="NCBIfam" id="NF007024">
    <property type="entry name" value="PRK09490.1"/>
    <property type="match status" value="1"/>
</dbReference>
<feature type="binding site" evidence="23">
    <location>
        <position position="956"/>
    </location>
    <ligand>
        <name>S-adenosyl-L-methionine</name>
        <dbReference type="ChEBI" id="CHEBI:59789"/>
    </ligand>
</feature>
<dbReference type="GO" id="GO:0005829">
    <property type="term" value="C:cytosol"/>
    <property type="evidence" value="ECO:0007669"/>
    <property type="project" value="TreeGrafter"/>
</dbReference>
<dbReference type="Gene3D" id="3.10.196.10">
    <property type="entry name" value="Vitamin B12-dependent methionine synthase, activation domain"/>
    <property type="match status" value="1"/>
</dbReference>
<dbReference type="InterPro" id="IPR036589">
    <property type="entry name" value="HCY_dom_sf"/>
</dbReference>
<dbReference type="SUPFAM" id="SSF52242">
    <property type="entry name" value="Cobalamin (vitamin B12)-binding domain"/>
    <property type="match status" value="1"/>
</dbReference>
<evidence type="ECO:0000256" key="20">
    <source>
        <dbReference type="NCBIfam" id="TIGR02082"/>
    </source>
</evidence>
<evidence type="ECO:0000256" key="7">
    <source>
        <dbReference type="ARBA" id="ARBA00013998"/>
    </source>
</evidence>
<evidence type="ECO:0000256" key="12">
    <source>
        <dbReference type="ARBA" id="ARBA00022691"/>
    </source>
</evidence>
<feature type="binding site" evidence="22 24">
    <location>
        <position position="253"/>
    </location>
    <ligand>
        <name>Zn(2+)</name>
        <dbReference type="ChEBI" id="CHEBI:29105"/>
    </ligand>
</feature>
<feature type="binding site" evidence="23">
    <location>
        <begin position="766"/>
        <end position="770"/>
    </location>
    <ligand>
        <name>methylcob(III)alamin</name>
        <dbReference type="ChEBI" id="CHEBI:28115"/>
    </ligand>
</feature>
<evidence type="ECO:0000256" key="1">
    <source>
        <dbReference type="ARBA" id="ARBA00001700"/>
    </source>
</evidence>
<dbReference type="GO" id="GO:0046653">
    <property type="term" value="P:tetrahydrofolate metabolic process"/>
    <property type="evidence" value="ECO:0007669"/>
    <property type="project" value="TreeGrafter"/>
</dbReference>
<gene>
    <name evidence="30" type="ORF">C5Y96_04495</name>
</gene>
<dbReference type="OrthoDB" id="9803687at2"/>
<evidence type="ECO:0000256" key="19">
    <source>
        <dbReference type="ARBA" id="ARBA00031040"/>
    </source>
</evidence>
<organism evidence="30 31">
    <name type="scientific">Blastopirellula marina</name>
    <dbReference type="NCBI Taxonomy" id="124"/>
    <lineage>
        <taxon>Bacteria</taxon>
        <taxon>Pseudomonadati</taxon>
        <taxon>Planctomycetota</taxon>
        <taxon>Planctomycetia</taxon>
        <taxon>Pirellulales</taxon>
        <taxon>Pirellulaceae</taxon>
        <taxon>Blastopirellula</taxon>
    </lineage>
</organism>
<dbReference type="Gene3D" id="3.20.20.20">
    <property type="entry name" value="Dihydropteroate synthase-like"/>
    <property type="match status" value="1"/>
</dbReference>
<dbReference type="Gene3D" id="1.10.1240.10">
    <property type="entry name" value="Methionine synthase domain"/>
    <property type="match status" value="1"/>
</dbReference>
<dbReference type="GO" id="GO:0008270">
    <property type="term" value="F:zinc ion binding"/>
    <property type="evidence" value="ECO:0007669"/>
    <property type="project" value="UniProtKB-UniRule"/>
</dbReference>
<feature type="binding site" evidence="23">
    <location>
        <position position="1144"/>
    </location>
    <ligand>
        <name>S-adenosyl-L-methionine</name>
        <dbReference type="ChEBI" id="CHEBI:59789"/>
    </ligand>
</feature>
<comment type="pathway">
    <text evidence="4 21">Amino-acid biosynthesis; L-methionine biosynthesis via de novo pathway; L-methionine from L-homocysteine (MetH route): step 1/1.</text>
</comment>
<keyword evidence="8 21" id="KW-0489">Methyltransferase</keyword>
<evidence type="ECO:0000256" key="3">
    <source>
        <dbReference type="ARBA" id="ARBA00001956"/>
    </source>
</evidence>
<dbReference type="Pfam" id="PF02310">
    <property type="entry name" value="B12-binding"/>
    <property type="match status" value="1"/>
</dbReference>
<evidence type="ECO:0000256" key="22">
    <source>
        <dbReference type="PIRSR" id="PIRSR000381-1"/>
    </source>
</evidence>
<evidence type="ECO:0000256" key="4">
    <source>
        <dbReference type="ARBA" id="ARBA00005178"/>
    </source>
</evidence>